<dbReference type="InterPro" id="IPR002514">
    <property type="entry name" value="Transposase_8"/>
</dbReference>
<sequence length="207" mass="23155">MSTSTQKINHELINIQVAIELDKGKKIAEVAEKFGLKISAVKAVARELVTENQQKKTAKSSRFTDSEREVLVGRIGVGESIEDICSDAGVTEKTLRRWCKQRGVTVPRRLDQISLVEQVEIRELLNDNNWREIAQAYNTSIDAIEELAEPPHRHLDSESLSFLFEILREQPLASAKKLCGTACEAGLTIPESAVSSYRKRLKLLGII</sequence>
<reference evidence="1" key="1">
    <citation type="submission" date="2018-05" db="EMBL/GenBank/DDBJ databases">
        <authorList>
            <person name="Lanie J.A."/>
            <person name="Ng W.-L."/>
            <person name="Kazmierczak K.M."/>
            <person name="Andrzejewski T.M."/>
            <person name="Davidsen T.M."/>
            <person name="Wayne K.J."/>
            <person name="Tettelin H."/>
            <person name="Glass J.I."/>
            <person name="Rusch D."/>
            <person name="Podicherti R."/>
            <person name="Tsui H.-C.T."/>
            <person name="Winkler M.E."/>
        </authorList>
    </citation>
    <scope>NUCLEOTIDE SEQUENCE</scope>
</reference>
<dbReference type="Pfam" id="PF01527">
    <property type="entry name" value="HTH_Tnp_1"/>
    <property type="match status" value="1"/>
</dbReference>
<dbReference type="GO" id="GO:0006313">
    <property type="term" value="P:DNA transposition"/>
    <property type="evidence" value="ECO:0007669"/>
    <property type="project" value="InterPro"/>
</dbReference>
<dbReference type="EMBL" id="UINC01004685">
    <property type="protein sequence ID" value="SVA16116.1"/>
    <property type="molecule type" value="Genomic_DNA"/>
</dbReference>
<dbReference type="GO" id="GO:0004803">
    <property type="term" value="F:transposase activity"/>
    <property type="evidence" value="ECO:0007669"/>
    <property type="project" value="InterPro"/>
</dbReference>
<proteinExistence type="predicted"/>
<name>A0A381TJ45_9ZZZZ</name>
<dbReference type="AlphaFoldDB" id="A0A381TJ45"/>
<dbReference type="Gene3D" id="1.10.10.10">
    <property type="entry name" value="Winged helix-like DNA-binding domain superfamily/Winged helix DNA-binding domain"/>
    <property type="match status" value="1"/>
</dbReference>
<dbReference type="InterPro" id="IPR036388">
    <property type="entry name" value="WH-like_DNA-bd_sf"/>
</dbReference>
<dbReference type="InterPro" id="IPR009057">
    <property type="entry name" value="Homeodomain-like_sf"/>
</dbReference>
<gene>
    <name evidence="1" type="ORF">METZ01_LOCUS68970</name>
</gene>
<protein>
    <submittedName>
        <fullName evidence="1">Uncharacterized protein</fullName>
    </submittedName>
</protein>
<organism evidence="1">
    <name type="scientific">marine metagenome</name>
    <dbReference type="NCBI Taxonomy" id="408172"/>
    <lineage>
        <taxon>unclassified sequences</taxon>
        <taxon>metagenomes</taxon>
        <taxon>ecological metagenomes</taxon>
    </lineage>
</organism>
<accession>A0A381TJ45</accession>
<dbReference type="GO" id="GO:0003677">
    <property type="term" value="F:DNA binding"/>
    <property type="evidence" value="ECO:0007669"/>
    <property type="project" value="InterPro"/>
</dbReference>
<evidence type="ECO:0000313" key="1">
    <source>
        <dbReference type="EMBL" id="SVA16116.1"/>
    </source>
</evidence>
<dbReference type="SUPFAM" id="SSF46689">
    <property type="entry name" value="Homeodomain-like"/>
    <property type="match status" value="1"/>
</dbReference>